<keyword evidence="1" id="KW-0812">Transmembrane</keyword>
<protein>
    <recommendedName>
        <fullName evidence="4">DUF420 domain-containing protein</fullName>
    </recommendedName>
</protein>
<feature type="transmembrane region" description="Helical" evidence="1">
    <location>
        <begin position="43"/>
        <end position="66"/>
    </location>
</feature>
<keyword evidence="1" id="KW-1133">Transmembrane helix</keyword>
<evidence type="ECO:0008006" key="4">
    <source>
        <dbReference type="Google" id="ProtNLM"/>
    </source>
</evidence>
<evidence type="ECO:0000313" key="3">
    <source>
        <dbReference type="Proteomes" id="UP001348817"/>
    </source>
</evidence>
<proteinExistence type="predicted"/>
<dbReference type="KEGG" id="fax:FUAX_46750"/>
<feature type="transmembrane region" description="Helical" evidence="1">
    <location>
        <begin position="12"/>
        <end position="31"/>
    </location>
</feature>
<evidence type="ECO:0000313" key="2">
    <source>
        <dbReference type="EMBL" id="BDD12243.1"/>
    </source>
</evidence>
<feature type="transmembrane region" description="Helical" evidence="1">
    <location>
        <begin position="86"/>
        <end position="109"/>
    </location>
</feature>
<name>A0AAU9CW63_9BACT</name>
<keyword evidence="2" id="KW-0614">Plasmid</keyword>
<keyword evidence="3" id="KW-1185">Reference proteome</keyword>
<reference evidence="2 3" key="1">
    <citation type="submission" date="2021-12" db="EMBL/GenBank/DDBJ databases">
        <title>Genome sequencing of bacteria with rrn-lacking chromosome and rrn-plasmid.</title>
        <authorList>
            <person name="Anda M."/>
            <person name="Iwasaki W."/>
        </authorList>
    </citation>
    <scope>NUCLEOTIDE SEQUENCE [LARGE SCALE GENOMIC DNA]</scope>
    <source>
        <strain evidence="2 3">DSM 100852</strain>
        <plasmid evidence="2 3">pFA3</plasmid>
    </source>
</reference>
<sequence length="150" mass="16881">MYQFLLYTHSWVRWIVLALGLIVIVKSYSGWFSKKGYGKADNALAAAWVGFVLLNAVVGIVLYFGYSPLTKTALADFGAAMKNANLRFWAVEHSTIMILASIMAQVARIRIKKVRSDVKKFKLSAILYTVALVFILAGIPWDQAVRLFRF</sequence>
<dbReference type="RefSeq" id="WP_338395384.1">
    <property type="nucleotide sequence ID" value="NZ_AP025317.1"/>
</dbReference>
<accession>A0AAU9CW63</accession>
<dbReference type="AlphaFoldDB" id="A0AAU9CW63"/>
<keyword evidence="1" id="KW-0472">Membrane</keyword>
<geneLocation type="plasmid" evidence="2 3">
    <name>pFA3</name>
</geneLocation>
<organism evidence="2 3">
    <name type="scientific">Fulvitalea axinellae</name>
    <dbReference type="NCBI Taxonomy" id="1182444"/>
    <lineage>
        <taxon>Bacteria</taxon>
        <taxon>Pseudomonadati</taxon>
        <taxon>Bacteroidota</taxon>
        <taxon>Cytophagia</taxon>
        <taxon>Cytophagales</taxon>
        <taxon>Persicobacteraceae</taxon>
        <taxon>Fulvitalea</taxon>
    </lineage>
</organism>
<feature type="transmembrane region" description="Helical" evidence="1">
    <location>
        <begin position="121"/>
        <end position="141"/>
    </location>
</feature>
<evidence type="ECO:0000256" key="1">
    <source>
        <dbReference type="SAM" id="Phobius"/>
    </source>
</evidence>
<dbReference type="EMBL" id="AP025317">
    <property type="protein sequence ID" value="BDD12243.1"/>
    <property type="molecule type" value="Genomic_DNA"/>
</dbReference>
<gene>
    <name evidence="2" type="ORF">FUAX_46750</name>
</gene>
<dbReference type="Proteomes" id="UP001348817">
    <property type="component" value="Plasmid pFA3"/>
</dbReference>